<dbReference type="PROSITE" id="PS50888">
    <property type="entry name" value="BHLH"/>
    <property type="match status" value="1"/>
</dbReference>
<dbReference type="GO" id="GO:0003677">
    <property type="term" value="F:DNA binding"/>
    <property type="evidence" value="ECO:0007669"/>
    <property type="project" value="UniProtKB-KW"/>
</dbReference>
<dbReference type="STRING" id="542762.A0A4S4DRD1"/>
<evidence type="ECO:0000256" key="1">
    <source>
        <dbReference type="ARBA" id="ARBA00004123"/>
    </source>
</evidence>
<evidence type="ECO:0000259" key="7">
    <source>
        <dbReference type="PROSITE" id="PS50888"/>
    </source>
</evidence>
<feature type="domain" description="BHLH" evidence="7">
    <location>
        <begin position="306"/>
        <end position="355"/>
    </location>
</feature>
<dbReference type="GO" id="GO:0003700">
    <property type="term" value="F:DNA-binding transcription factor activity"/>
    <property type="evidence" value="ECO:0007669"/>
    <property type="project" value="InterPro"/>
</dbReference>
<dbReference type="SUPFAM" id="SSF47459">
    <property type="entry name" value="HLH, helix-loop-helix DNA-binding domain"/>
    <property type="match status" value="1"/>
</dbReference>
<dbReference type="AlphaFoldDB" id="A0A4S4DRD1"/>
<evidence type="ECO:0000256" key="2">
    <source>
        <dbReference type="ARBA" id="ARBA00023015"/>
    </source>
</evidence>
<evidence type="ECO:0000256" key="6">
    <source>
        <dbReference type="SAM" id="MobiDB-lite"/>
    </source>
</evidence>
<dbReference type="EMBL" id="SDRB02010577">
    <property type="protein sequence ID" value="THG05691.1"/>
    <property type="molecule type" value="Genomic_DNA"/>
</dbReference>
<dbReference type="FunFam" id="4.10.280.10:FF:000053">
    <property type="entry name" value="BHLH transcription factor"/>
    <property type="match status" value="1"/>
</dbReference>
<evidence type="ECO:0000256" key="4">
    <source>
        <dbReference type="ARBA" id="ARBA00023163"/>
    </source>
</evidence>
<dbReference type="Pfam" id="PF00010">
    <property type="entry name" value="HLH"/>
    <property type="match status" value="1"/>
</dbReference>
<keyword evidence="3" id="KW-0238">DNA-binding</keyword>
<evidence type="ECO:0000313" key="8">
    <source>
        <dbReference type="EMBL" id="THG05691.1"/>
    </source>
</evidence>
<accession>A0A4S4DRD1</accession>
<dbReference type="PANTHER" id="PTHR45914">
    <property type="entry name" value="TRANSCRIPTION FACTOR HEC3-RELATED"/>
    <property type="match status" value="1"/>
</dbReference>
<dbReference type="GO" id="GO:0005634">
    <property type="term" value="C:nucleus"/>
    <property type="evidence" value="ECO:0007669"/>
    <property type="project" value="UniProtKB-SubCell"/>
</dbReference>
<dbReference type="InterPro" id="IPR045843">
    <property type="entry name" value="IND-like"/>
</dbReference>
<dbReference type="InterPro" id="IPR036638">
    <property type="entry name" value="HLH_DNA-bd_sf"/>
</dbReference>
<feature type="region of interest" description="Disordered" evidence="6">
    <location>
        <begin position="226"/>
        <end position="252"/>
    </location>
</feature>
<keyword evidence="9" id="KW-1185">Reference proteome</keyword>
<reference evidence="8 9" key="1">
    <citation type="journal article" date="2018" name="Proc. Natl. Acad. Sci. U.S.A.">
        <title>Draft genome sequence of Camellia sinensis var. sinensis provides insights into the evolution of the tea genome and tea quality.</title>
        <authorList>
            <person name="Wei C."/>
            <person name="Yang H."/>
            <person name="Wang S."/>
            <person name="Zhao J."/>
            <person name="Liu C."/>
            <person name="Gao L."/>
            <person name="Xia E."/>
            <person name="Lu Y."/>
            <person name="Tai Y."/>
            <person name="She G."/>
            <person name="Sun J."/>
            <person name="Cao H."/>
            <person name="Tong W."/>
            <person name="Gao Q."/>
            <person name="Li Y."/>
            <person name="Deng W."/>
            <person name="Jiang X."/>
            <person name="Wang W."/>
            <person name="Chen Q."/>
            <person name="Zhang S."/>
            <person name="Li H."/>
            <person name="Wu J."/>
            <person name="Wang P."/>
            <person name="Li P."/>
            <person name="Shi C."/>
            <person name="Zheng F."/>
            <person name="Jian J."/>
            <person name="Huang B."/>
            <person name="Shan D."/>
            <person name="Shi M."/>
            <person name="Fang C."/>
            <person name="Yue Y."/>
            <person name="Li F."/>
            <person name="Li D."/>
            <person name="Wei S."/>
            <person name="Han B."/>
            <person name="Jiang C."/>
            <person name="Yin Y."/>
            <person name="Xia T."/>
            <person name="Zhang Z."/>
            <person name="Bennetzen J.L."/>
            <person name="Zhao S."/>
            <person name="Wan X."/>
        </authorList>
    </citation>
    <scope>NUCLEOTIDE SEQUENCE [LARGE SCALE GENOMIC DNA]</scope>
    <source>
        <strain evidence="9">cv. Shuchazao</strain>
        <tissue evidence="8">Leaf</tissue>
    </source>
</reference>
<protein>
    <recommendedName>
        <fullName evidence="7">BHLH domain-containing protein</fullName>
    </recommendedName>
</protein>
<sequence>MDSLGWDGTNTSSLWSHQQHEIEGSFPEDIFASISDLQKANEPSHGNPNSDHRVTQMERHSVPPLDSISVVSSSNFPQRHEAIGQFCSSSSSPSINRPYMMMNSLGTLMGDFGISTNGLQDGKARDSTTHSLESLDCLLSATNSDTDTSVGDDHGISMIFSDCKNLWNFGSINAVSSVESASNKVLELDETVSQARPLDTKPNTNKRSSCSYFDNLIRIDSSKTEGGGFKIIQENPPKSKKTRSEKCPSSSNISFQQLSSSVSSVEEPDSEAIAHMKEMFYQAAAFRPVNLGMEVAEKPKRKNVRISTDPQTVAARQRRERISERIRVLQRLVPGGSKMDTASMLDEAANYLKFLRSQVKALETLGHKLDLVNCPNPSPSLPLPAVPFNNNHSFPMQIHFPLQTTPNPIHHPKN</sequence>
<evidence type="ECO:0000313" key="9">
    <source>
        <dbReference type="Proteomes" id="UP000306102"/>
    </source>
</evidence>
<dbReference type="Proteomes" id="UP000306102">
    <property type="component" value="Unassembled WGS sequence"/>
</dbReference>
<dbReference type="InterPro" id="IPR011598">
    <property type="entry name" value="bHLH_dom"/>
</dbReference>
<gene>
    <name evidence="8" type="ORF">TEA_028290</name>
</gene>
<feature type="compositionally biased region" description="Polar residues" evidence="6">
    <location>
        <begin position="8"/>
        <end position="17"/>
    </location>
</feature>
<comment type="caution">
    <text evidence="8">The sequence shown here is derived from an EMBL/GenBank/DDBJ whole genome shotgun (WGS) entry which is preliminary data.</text>
</comment>
<dbReference type="PANTHER" id="PTHR45914:SF12">
    <property type="entry name" value="TRANSCRIPTION FACTOR BHLH87"/>
    <property type="match status" value="1"/>
</dbReference>
<dbReference type="SMART" id="SM00353">
    <property type="entry name" value="HLH"/>
    <property type="match status" value="1"/>
</dbReference>
<evidence type="ECO:0000256" key="3">
    <source>
        <dbReference type="ARBA" id="ARBA00023125"/>
    </source>
</evidence>
<keyword evidence="4" id="KW-0804">Transcription</keyword>
<organism evidence="8 9">
    <name type="scientific">Camellia sinensis var. sinensis</name>
    <name type="common">China tea</name>
    <dbReference type="NCBI Taxonomy" id="542762"/>
    <lineage>
        <taxon>Eukaryota</taxon>
        <taxon>Viridiplantae</taxon>
        <taxon>Streptophyta</taxon>
        <taxon>Embryophyta</taxon>
        <taxon>Tracheophyta</taxon>
        <taxon>Spermatophyta</taxon>
        <taxon>Magnoliopsida</taxon>
        <taxon>eudicotyledons</taxon>
        <taxon>Gunneridae</taxon>
        <taxon>Pentapetalae</taxon>
        <taxon>asterids</taxon>
        <taxon>Ericales</taxon>
        <taxon>Theaceae</taxon>
        <taxon>Camellia</taxon>
    </lineage>
</organism>
<keyword evidence="2" id="KW-0805">Transcription regulation</keyword>
<keyword evidence="5" id="KW-0539">Nucleus</keyword>
<name>A0A4S4DRD1_CAMSN</name>
<evidence type="ECO:0000256" key="5">
    <source>
        <dbReference type="ARBA" id="ARBA00023242"/>
    </source>
</evidence>
<feature type="region of interest" description="Disordered" evidence="6">
    <location>
        <begin position="1"/>
        <end position="20"/>
    </location>
</feature>
<proteinExistence type="predicted"/>
<comment type="subcellular location">
    <subcellularLocation>
        <location evidence="1">Nucleus</location>
    </subcellularLocation>
</comment>
<dbReference type="Gene3D" id="4.10.280.10">
    <property type="entry name" value="Helix-loop-helix DNA-binding domain"/>
    <property type="match status" value="1"/>
</dbReference>
<dbReference type="GO" id="GO:0046983">
    <property type="term" value="F:protein dimerization activity"/>
    <property type="evidence" value="ECO:0007669"/>
    <property type="project" value="InterPro"/>
</dbReference>